<sequence length="155" mass="17014">MPLLAALQSLPNQFCGEGINHEDQTFTGCLHWQALPGQRALLLHYTASGTDGEILHRETTLLGYLPDGTLCLWPVMDELPYVLAHPAIRQAEGGHGVLEVVFASGPRSLSEHFRQEITIRVEANGQLLYAQAWGEPNDSFEDRSHCRLSPVAGTA</sequence>
<dbReference type="KEGG" id="cvc:BKX93_22255"/>
<organism evidence="1 2">
    <name type="scientific">Chromobacterium vaccinii</name>
    <dbReference type="NCBI Taxonomy" id="1108595"/>
    <lineage>
        <taxon>Bacteria</taxon>
        <taxon>Pseudomonadati</taxon>
        <taxon>Pseudomonadota</taxon>
        <taxon>Betaproteobacteria</taxon>
        <taxon>Neisseriales</taxon>
        <taxon>Chromobacteriaceae</taxon>
        <taxon>Chromobacterium</taxon>
    </lineage>
</organism>
<gene>
    <name evidence="1" type="ORF">BKX93_22255</name>
</gene>
<proteinExistence type="predicted"/>
<dbReference type="GeneID" id="68843922"/>
<protein>
    <submittedName>
        <fullName evidence="1">Uncharacterized protein</fullName>
    </submittedName>
</protein>
<dbReference type="Proteomes" id="UP000178776">
    <property type="component" value="Chromosome"/>
</dbReference>
<reference evidence="1 2" key="1">
    <citation type="submission" date="2016-10" db="EMBL/GenBank/DDBJ databases">
        <title>Chromobacterium muskegensis sp. nov., an insecticidal bacterium isolated from Sphagnum bogs.</title>
        <authorList>
            <person name="Sparks M.E."/>
            <person name="Blackburn M.B."/>
            <person name="Gundersen-Rindal D.E."/>
            <person name="Mitchell A."/>
            <person name="Farrar R."/>
            <person name="Kuhar D."/>
        </authorList>
    </citation>
    <scope>NUCLEOTIDE SEQUENCE [LARGE SCALE GENOMIC DNA]</scope>
    <source>
        <strain evidence="1 2">21-1</strain>
    </source>
</reference>
<name>A0A1D9LMP0_9NEIS</name>
<accession>A0A1D9LMP0</accession>
<evidence type="ECO:0000313" key="2">
    <source>
        <dbReference type="Proteomes" id="UP000178776"/>
    </source>
</evidence>
<dbReference type="RefSeq" id="WP_046156751.1">
    <property type="nucleotide sequence ID" value="NZ_CP017707.1"/>
</dbReference>
<evidence type="ECO:0000313" key="1">
    <source>
        <dbReference type="EMBL" id="AOZ52464.1"/>
    </source>
</evidence>
<dbReference type="STRING" id="1108595.BKX93_22255"/>
<dbReference type="AlphaFoldDB" id="A0A1D9LMP0"/>
<dbReference type="EMBL" id="CP017707">
    <property type="protein sequence ID" value="AOZ52464.1"/>
    <property type="molecule type" value="Genomic_DNA"/>
</dbReference>